<sequence>MSFNSIGRGWIHECLKSTLFSVLVNGTPSGYFTSSKVLRQGDPLSPLLFVLCTKGFAALIRKAISERKREGVKVAPCAPQISHMFFADDSYLFLQGSLQECENLIEVLNKYEELSGLRVNSAKLAVCFSKNIALPDQEFLAQILGVGAIGVHDKYLGLPTMISRSKMDTFRYLEEKLLERLQGWKQRTLSWVAKETLIKSVALALPLDVMSCFKLPISLCHLLDKHVIIF</sequence>
<reference evidence="2 3" key="1">
    <citation type="submission" date="2024-04" db="EMBL/GenBank/DDBJ databases">
        <authorList>
            <person name="Fracassetti M."/>
        </authorList>
    </citation>
    <scope>NUCLEOTIDE SEQUENCE [LARGE SCALE GENOMIC DNA]</scope>
</reference>
<dbReference type="EMBL" id="OZ034817">
    <property type="protein sequence ID" value="CAL1382388.1"/>
    <property type="molecule type" value="Genomic_DNA"/>
</dbReference>
<dbReference type="InterPro" id="IPR043502">
    <property type="entry name" value="DNA/RNA_pol_sf"/>
</dbReference>
<dbReference type="PANTHER" id="PTHR33116:SF86">
    <property type="entry name" value="REVERSE TRANSCRIPTASE DOMAIN-CONTAINING PROTEIN"/>
    <property type="match status" value="1"/>
</dbReference>
<dbReference type="SUPFAM" id="SSF56672">
    <property type="entry name" value="DNA/RNA polymerases"/>
    <property type="match status" value="1"/>
</dbReference>
<dbReference type="AlphaFoldDB" id="A0AAV2E9R0"/>
<name>A0AAV2E9R0_9ROSI</name>
<evidence type="ECO:0000259" key="1">
    <source>
        <dbReference type="PROSITE" id="PS50878"/>
    </source>
</evidence>
<organism evidence="2 3">
    <name type="scientific">Linum trigynum</name>
    <dbReference type="NCBI Taxonomy" id="586398"/>
    <lineage>
        <taxon>Eukaryota</taxon>
        <taxon>Viridiplantae</taxon>
        <taxon>Streptophyta</taxon>
        <taxon>Embryophyta</taxon>
        <taxon>Tracheophyta</taxon>
        <taxon>Spermatophyta</taxon>
        <taxon>Magnoliopsida</taxon>
        <taxon>eudicotyledons</taxon>
        <taxon>Gunneridae</taxon>
        <taxon>Pentapetalae</taxon>
        <taxon>rosids</taxon>
        <taxon>fabids</taxon>
        <taxon>Malpighiales</taxon>
        <taxon>Linaceae</taxon>
        <taxon>Linum</taxon>
    </lineage>
</organism>
<dbReference type="PANTHER" id="PTHR33116">
    <property type="entry name" value="REVERSE TRANSCRIPTASE ZINC-BINDING DOMAIN-CONTAINING PROTEIN-RELATED-RELATED"/>
    <property type="match status" value="1"/>
</dbReference>
<keyword evidence="3" id="KW-1185">Reference proteome</keyword>
<feature type="domain" description="Reverse transcriptase" evidence="1">
    <location>
        <begin position="1"/>
        <end position="148"/>
    </location>
</feature>
<proteinExistence type="predicted"/>
<dbReference type="Proteomes" id="UP001497516">
    <property type="component" value="Chromosome 4"/>
</dbReference>
<dbReference type="Pfam" id="PF00078">
    <property type="entry name" value="RVT_1"/>
    <property type="match status" value="1"/>
</dbReference>
<accession>A0AAV2E9R0</accession>
<evidence type="ECO:0000313" key="3">
    <source>
        <dbReference type="Proteomes" id="UP001497516"/>
    </source>
</evidence>
<dbReference type="InterPro" id="IPR000477">
    <property type="entry name" value="RT_dom"/>
</dbReference>
<gene>
    <name evidence="2" type="ORF">LTRI10_LOCUS23715</name>
</gene>
<dbReference type="PROSITE" id="PS50878">
    <property type="entry name" value="RT_POL"/>
    <property type="match status" value="1"/>
</dbReference>
<protein>
    <recommendedName>
        <fullName evidence="1">Reverse transcriptase domain-containing protein</fullName>
    </recommendedName>
</protein>
<evidence type="ECO:0000313" key="2">
    <source>
        <dbReference type="EMBL" id="CAL1382388.1"/>
    </source>
</evidence>